<dbReference type="AlphaFoldDB" id="A0A1T5CIF2"/>
<dbReference type="OrthoDB" id="6693450at2"/>
<accession>A0A1T5CIF2</accession>
<protein>
    <submittedName>
        <fullName evidence="1">Uncharacterized protein</fullName>
    </submittedName>
</protein>
<organism evidence="1 2">
    <name type="scientific">Sphingopyxis flava</name>
    <dbReference type="NCBI Taxonomy" id="1507287"/>
    <lineage>
        <taxon>Bacteria</taxon>
        <taxon>Pseudomonadati</taxon>
        <taxon>Pseudomonadota</taxon>
        <taxon>Alphaproteobacteria</taxon>
        <taxon>Sphingomonadales</taxon>
        <taxon>Sphingomonadaceae</taxon>
        <taxon>Sphingopyxis</taxon>
    </lineage>
</organism>
<reference evidence="2" key="1">
    <citation type="submission" date="2017-02" db="EMBL/GenBank/DDBJ databases">
        <authorList>
            <person name="Varghese N."/>
            <person name="Submissions S."/>
        </authorList>
    </citation>
    <scope>NUCLEOTIDE SEQUENCE [LARGE SCALE GENOMIC DNA]</scope>
    <source>
        <strain evidence="2">R11H</strain>
    </source>
</reference>
<proteinExistence type="predicted"/>
<evidence type="ECO:0000313" key="1">
    <source>
        <dbReference type="EMBL" id="SKB59133.1"/>
    </source>
</evidence>
<dbReference type="RefSeq" id="WP_079638534.1">
    <property type="nucleotide sequence ID" value="NZ_FUYP01000010.1"/>
</dbReference>
<gene>
    <name evidence="1" type="ORF">SAMN06295937_101089</name>
</gene>
<keyword evidence="2" id="KW-1185">Reference proteome</keyword>
<evidence type="ECO:0000313" key="2">
    <source>
        <dbReference type="Proteomes" id="UP000190044"/>
    </source>
</evidence>
<name>A0A1T5CIF2_9SPHN</name>
<dbReference type="Proteomes" id="UP000190044">
    <property type="component" value="Unassembled WGS sequence"/>
</dbReference>
<sequence length="222" mass="24409">MSFLFLFLFLAAIVGVFKPYLGGWKRWHFGLAAFASFILVGIFAPEPDAASLREAETSEKGQSAAAAPTGGKVEAAAAARADESNWDYSESTDEMRGTTTKFARVVSANEVDLDFPYGVVNGYLTVRQQKKDGLSIIFSVDKGQILCHSFSDGYVSVKFDDQPIRRFSCTGASDGSSDLAFILNERSFLASLKKSKKVIIEGEFFQKGNQQFTFKTEGLNWQ</sequence>
<dbReference type="EMBL" id="FUYP01000010">
    <property type="protein sequence ID" value="SKB59133.1"/>
    <property type="molecule type" value="Genomic_DNA"/>
</dbReference>